<organism evidence="1 2">
    <name type="scientific">Pestalotiopsis fici (strain W106-1 / CGMCC3.15140)</name>
    <dbReference type="NCBI Taxonomy" id="1229662"/>
    <lineage>
        <taxon>Eukaryota</taxon>
        <taxon>Fungi</taxon>
        <taxon>Dikarya</taxon>
        <taxon>Ascomycota</taxon>
        <taxon>Pezizomycotina</taxon>
        <taxon>Sordariomycetes</taxon>
        <taxon>Xylariomycetidae</taxon>
        <taxon>Amphisphaeriales</taxon>
        <taxon>Sporocadaceae</taxon>
        <taxon>Pestalotiopsis</taxon>
    </lineage>
</organism>
<name>W3WW55_PESFW</name>
<dbReference type="OMA" id="IERRFRW"/>
<dbReference type="RefSeq" id="XP_007836942.1">
    <property type="nucleotide sequence ID" value="XM_007838751.1"/>
</dbReference>
<reference evidence="2" key="1">
    <citation type="journal article" date="2015" name="BMC Genomics">
        <title>Genomic and transcriptomic analysis of the endophytic fungus Pestalotiopsis fici reveals its lifestyle and high potential for synthesis of natural products.</title>
        <authorList>
            <person name="Wang X."/>
            <person name="Zhang X."/>
            <person name="Liu L."/>
            <person name="Xiang M."/>
            <person name="Wang W."/>
            <person name="Sun X."/>
            <person name="Che Y."/>
            <person name="Guo L."/>
            <person name="Liu G."/>
            <person name="Guo L."/>
            <person name="Wang C."/>
            <person name="Yin W.B."/>
            <person name="Stadler M."/>
            <person name="Zhang X."/>
            <person name="Liu X."/>
        </authorList>
    </citation>
    <scope>NUCLEOTIDE SEQUENCE [LARGE SCALE GENOMIC DNA]</scope>
    <source>
        <strain evidence="2">W106-1 / CGMCC3.15140</strain>
    </source>
</reference>
<dbReference type="AlphaFoldDB" id="W3WW55"/>
<dbReference type="HOGENOM" id="CLU_1170982_0_0_1"/>
<proteinExistence type="predicted"/>
<dbReference type="InParanoid" id="W3WW55"/>
<dbReference type="KEGG" id="pfy:PFICI_10170"/>
<dbReference type="OrthoDB" id="4733322at2759"/>
<gene>
    <name evidence="1" type="ORF">PFICI_10170</name>
</gene>
<protein>
    <submittedName>
        <fullName evidence="1">Uncharacterized protein</fullName>
    </submittedName>
</protein>
<evidence type="ECO:0000313" key="2">
    <source>
        <dbReference type="Proteomes" id="UP000030651"/>
    </source>
</evidence>
<dbReference type="EMBL" id="KI912115">
    <property type="protein sequence ID" value="ETS78108.1"/>
    <property type="molecule type" value="Genomic_DNA"/>
</dbReference>
<dbReference type="GeneID" id="19275183"/>
<accession>W3WW55</accession>
<dbReference type="Proteomes" id="UP000030651">
    <property type="component" value="Unassembled WGS sequence"/>
</dbReference>
<sequence>MCRRVLYHHMHCDVRQPMTVPNGIIGAEAGVYENPLRTFHHRCEIDVRVHEPVHSVLLDLPAVKCEYHSCCLVVEEVLYCSEGDQVLNDGEDFEPEMCDCYALEHRHEQIHQRCFGDACQGRMCLHNLTNGANDAKDQWPGLEEVIWYETWDPVYTRPVELRAKWEDHLFRRMAKLTTMNNDLLIHAAVLHDISRDVSLGNSPHIQAAAKNFLRCNKRVQKQQRRIERRFRWAQGRN</sequence>
<evidence type="ECO:0000313" key="1">
    <source>
        <dbReference type="EMBL" id="ETS78108.1"/>
    </source>
</evidence>
<keyword evidence="2" id="KW-1185">Reference proteome</keyword>